<feature type="compositionally biased region" description="Low complexity" evidence="1">
    <location>
        <begin position="513"/>
        <end position="539"/>
    </location>
</feature>
<keyword evidence="3" id="KW-1185">Reference proteome</keyword>
<sequence length="964" mass="108024">MEFMKPKAARVLPPMMSNNSHSVNIICEESVQYSLVSHLSAALRREGISVFVDSCGFQETKPFSVEQNQAVTDGARVSVVVISNMVELFDPWVLKFLKVIKRRRNSGHMVVPVFYGVDPLNRVYGWANRRLEAEKLTSHQSRCMNLRSKGTSNLVPRATDIRALERECTRKRRQEEQQAQLQPLEAAMEEQQNPQNPNGPQQRPARPIGTYDRPNIHGPRLGIRAPAVAANNFEIKSGLLNCIENNKYHGLAVEDPFDHLDKFDSYCGMSKTNGVSEDALKLKLFPFSLGDKARQWEKSLPSDSITTWEDCKRAFLEKFFSTSRTAKLRNEISSFQQKNLEGFSEAWERFNGYQAQCPHHGFSKESLLSTFYRGALPMYRARLDTASNGFFLGRTEEEAEALVDNMVKSDAVYSGDHDRSSRGDDNQTRNEIKALQEKIDKLIADKATQAQVNFVGNPSQEIPPTVNEVEGLEGQEELCFINSNGSWYKKEPNFQYNNYQQKPYSNNQQSGYQPRNNQQSNYQPQQNSSPSSSAPQQSSTDALLKQILESQTRSEKHVGYELKNLHSKIDGSYNELNNKFTHLASSVKNLENQFASMSSHQNRQQGSLPGKSDQNPKEAKAVTLRSGKQLTPVTLTKDAEKQGEEVAINLDDEVVIVDEKTDAEILEKIVKAKGKGKVGEEKKTTKDGESAAPASESSPDPPPYEPKLPFPGRFKKQLLQKYKALFEKQMSEAQVTMPIIDAFMLIPQYSKLLKDVVAAKKKEMEGMMVLSHECNAIIQRLDAPEKLEDPGCFTLPCALGPMVFEKCLCDLGASVSLMPLSVAKKLGFTQYKKCRLSLVLADRSVKYPVGILENLPVKIGRYEIPTDFVVLEMGEEAQDPLILGRPFLATAGAIVNVKEGKIDLHLGKENILHFDIKEKMRNPTVFGQAFTIEEMNLSPADDLYDELPPEEDGVSTPLSASSPA</sequence>
<feature type="compositionally biased region" description="Pro residues" evidence="1">
    <location>
        <begin position="699"/>
        <end position="709"/>
    </location>
</feature>
<feature type="compositionally biased region" description="Polar residues" evidence="1">
    <location>
        <begin position="497"/>
        <end position="512"/>
    </location>
</feature>
<evidence type="ECO:0000313" key="4">
    <source>
        <dbReference type="RefSeq" id="XP_056847077.1"/>
    </source>
</evidence>
<dbReference type="AlphaFoldDB" id="A0A9W3C6G4"/>
<dbReference type="Proteomes" id="UP000504610">
    <property type="component" value="Chromosome 7"/>
</dbReference>
<name>A0A9W3C6G4_RAPSA</name>
<dbReference type="PANTHER" id="PTHR33067">
    <property type="entry name" value="RNA-DIRECTED DNA POLYMERASE-RELATED"/>
    <property type="match status" value="1"/>
</dbReference>
<feature type="compositionally biased region" description="Acidic residues" evidence="1">
    <location>
        <begin position="942"/>
        <end position="953"/>
    </location>
</feature>
<dbReference type="InterPro" id="IPR021109">
    <property type="entry name" value="Peptidase_aspartic_dom_sf"/>
</dbReference>
<dbReference type="InterPro" id="IPR005162">
    <property type="entry name" value="Retrotrans_gag_dom"/>
</dbReference>
<organism evidence="3 4">
    <name type="scientific">Raphanus sativus</name>
    <name type="common">Radish</name>
    <name type="synonym">Raphanus raphanistrum var. sativus</name>
    <dbReference type="NCBI Taxonomy" id="3726"/>
    <lineage>
        <taxon>Eukaryota</taxon>
        <taxon>Viridiplantae</taxon>
        <taxon>Streptophyta</taxon>
        <taxon>Embryophyta</taxon>
        <taxon>Tracheophyta</taxon>
        <taxon>Spermatophyta</taxon>
        <taxon>Magnoliopsida</taxon>
        <taxon>eudicotyledons</taxon>
        <taxon>Gunneridae</taxon>
        <taxon>Pentapetalae</taxon>
        <taxon>rosids</taxon>
        <taxon>malvids</taxon>
        <taxon>Brassicales</taxon>
        <taxon>Brassicaceae</taxon>
        <taxon>Brassiceae</taxon>
        <taxon>Raphanus</taxon>
    </lineage>
</organism>
<gene>
    <name evidence="4" type="primary">LOC108818010</name>
</gene>
<accession>A0A9W3C6G4</accession>
<feature type="region of interest" description="Disordered" evidence="1">
    <location>
        <begin position="674"/>
        <end position="710"/>
    </location>
</feature>
<protein>
    <submittedName>
        <fullName evidence="4">Uncharacterized protein LOC108818010 isoform X3</fullName>
    </submittedName>
</protein>
<reference evidence="3" key="1">
    <citation type="journal article" date="2019" name="Database">
        <title>The radish genome database (RadishGD): an integrated information resource for radish genomics.</title>
        <authorList>
            <person name="Yu H.J."/>
            <person name="Baek S."/>
            <person name="Lee Y.J."/>
            <person name="Cho A."/>
            <person name="Mun J.H."/>
        </authorList>
    </citation>
    <scope>NUCLEOTIDE SEQUENCE [LARGE SCALE GENOMIC DNA]</scope>
    <source>
        <strain evidence="3">cv. WK10039</strain>
    </source>
</reference>
<feature type="region of interest" description="Disordered" evidence="1">
    <location>
        <begin position="497"/>
        <end position="541"/>
    </location>
</feature>
<dbReference type="Gene3D" id="3.40.50.10140">
    <property type="entry name" value="Toll/interleukin-1 receptor homology (TIR) domain"/>
    <property type="match status" value="1"/>
</dbReference>
<dbReference type="Gene3D" id="2.40.70.10">
    <property type="entry name" value="Acid Proteases"/>
    <property type="match status" value="1"/>
</dbReference>
<feature type="region of interest" description="Disordered" evidence="1">
    <location>
        <begin position="595"/>
        <end position="627"/>
    </location>
</feature>
<evidence type="ECO:0000259" key="2">
    <source>
        <dbReference type="PROSITE" id="PS50104"/>
    </source>
</evidence>
<dbReference type="SUPFAM" id="SSF52200">
    <property type="entry name" value="Toll/Interleukin receptor TIR domain"/>
    <property type="match status" value="1"/>
</dbReference>
<reference evidence="4" key="2">
    <citation type="submission" date="2025-08" db="UniProtKB">
        <authorList>
            <consortium name="RefSeq"/>
        </authorList>
    </citation>
    <scope>IDENTIFICATION</scope>
    <source>
        <tissue evidence="4">Leaf</tissue>
    </source>
</reference>
<dbReference type="InterPro" id="IPR035897">
    <property type="entry name" value="Toll_tir_struct_dom_sf"/>
</dbReference>
<dbReference type="Pfam" id="PF01582">
    <property type="entry name" value="TIR"/>
    <property type="match status" value="1"/>
</dbReference>
<dbReference type="GO" id="GO:0007165">
    <property type="term" value="P:signal transduction"/>
    <property type="evidence" value="ECO:0007669"/>
    <property type="project" value="InterPro"/>
</dbReference>
<feature type="region of interest" description="Disordered" evidence="1">
    <location>
        <begin position="188"/>
        <end position="219"/>
    </location>
</feature>
<feature type="domain" description="TIR" evidence="2">
    <location>
        <begin position="19"/>
        <end position="155"/>
    </location>
</feature>
<dbReference type="GeneID" id="108818010"/>
<dbReference type="Pfam" id="PF13650">
    <property type="entry name" value="Asp_protease_2"/>
    <property type="match status" value="1"/>
</dbReference>
<dbReference type="PANTHER" id="PTHR33067:SF31">
    <property type="entry name" value="RNA-DIRECTED DNA POLYMERASE"/>
    <property type="match status" value="1"/>
</dbReference>
<feature type="compositionally biased region" description="Low complexity" evidence="1">
    <location>
        <begin position="188"/>
        <end position="207"/>
    </location>
</feature>
<feature type="compositionally biased region" description="Polar residues" evidence="1">
    <location>
        <begin position="595"/>
        <end position="607"/>
    </location>
</feature>
<dbReference type="CDD" id="cd00303">
    <property type="entry name" value="retropepsin_like"/>
    <property type="match status" value="1"/>
</dbReference>
<proteinExistence type="predicted"/>
<dbReference type="Pfam" id="PF03732">
    <property type="entry name" value="Retrotrans_gag"/>
    <property type="match status" value="1"/>
</dbReference>
<evidence type="ECO:0000256" key="1">
    <source>
        <dbReference type="SAM" id="MobiDB-lite"/>
    </source>
</evidence>
<feature type="compositionally biased region" description="Basic and acidic residues" evidence="1">
    <location>
        <begin position="677"/>
        <end position="689"/>
    </location>
</feature>
<dbReference type="PROSITE" id="PS50104">
    <property type="entry name" value="TIR"/>
    <property type="match status" value="1"/>
</dbReference>
<dbReference type="RefSeq" id="XP_056847077.1">
    <property type="nucleotide sequence ID" value="XM_056991097.1"/>
</dbReference>
<dbReference type="InterPro" id="IPR000157">
    <property type="entry name" value="TIR_dom"/>
</dbReference>
<feature type="region of interest" description="Disordered" evidence="1">
    <location>
        <begin position="941"/>
        <end position="964"/>
    </location>
</feature>
<evidence type="ECO:0000313" key="3">
    <source>
        <dbReference type="Proteomes" id="UP000504610"/>
    </source>
</evidence>